<keyword evidence="2" id="KW-1185">Reference proteome</keyword>
<dbReference type="Proteomes" id="UP000672657">
    <property type="component" value="Unassembled WGS sequence"/>
</dbReference>
<reference evidence="1 2" key="1">
    <citation type="submission" date="2021-03" db="EMBL/GenBank/DDBJ databases">
        <authorList>
            <person name="Peeters C."/>
        </authorList>
    </citation>
    <scope>NUCLEOTIDE SEQUENCE [LARGE SCALE GENOMIC DNA]</scope>
    <source>
        <strain evidence="1 2">LMG 26411</strain>
    </source>
</reference>
<sequence>MMSRLLAACEARVDVLGALERAGVGTEHAGLSAIERGQLAERRSERLPVCAILRQQIERIVIGGTFLPLGKLRVDELFTKIRDLR</sequence>
<name>A0ABN7PSW4_9BURK</name>
<protein>
    <submittedName>
        <fullName evidence="1">Uncharacterized protein</fullName>
    </submittedName>
</protein>
<evidence type="ECO:0000313" key="2">
    <source>
        <dbReference type="Proteomes" id="UP000672657"/>
    </source>
</evidence>
<accession>A0ABN7PSW4</accession>
<gene>
    <name evidence="1" type="ORF">LMG26411_01213</name>
</gene>
<dbReference type="EMBL" id="CAJPVI010000005">
    <property type="protein sequence ID" value="CAG2136213.1"/>
    <property type="molecule type" value="Genomic_DNA"/>
</dbReference>
<proteinExistence type="predicted"/>
<organism evidence="1 2">
    <name type="scientific">Cupriavidus numazuensis</name>
    <dbReference type="NCBI Taxonomy" id="221992"/>
    <lineage>
        <taxon>Bacteria</taxon>
        <taxon>Pseudomonadati</taxon>
        <taxon>Pseudomonadota</taxon>
        <taxon>Betaproteobacteria</taxon>
        <taxon>Burkholderiales</taxon>
        <taxon>Burkholderiaceae</taxon>
        <taxon>Cupriavidus</taxon>
    </lineage>
</organism>
<evidence type="ECO:0000313" key="1">
    <source>
        <dbReference type="EMBL" id="CAG2136213.1"/>
    </source>
</evidence>
<comment type="caution">
    <text evidence="1">The sequence shown here is derived from an EMBL/GenBank/DDBJ whole genome shotgun (WGS) entry which is preliminary data.</text>
</comment>